<evidence type="ECO:0000313" key="2">
    <source>
        <dbReference type="EMBL" id="SMC44293.1"/>
    </source>
</evidence>
<proteinExistence type="inferred from homology"/>
<dbReference type="PANTHER" id="PTHR42928">
    <property type="entry name" value="TRICARBOXYLATE-BINDING PROTEIN"/>
    <property type="match status" value="1"/>
</dbReference>
<keyword evidence="3" id="KW-1185">Reference proteome</keyword>
<dbReference type="STRING" id="1938817.SAMN06296008_104170"/>
<comment type="similarity">
    <text evidence="1">Belongs to the UPF0065 (bug) family.</text>
</comment>
<reference evidence="2 3" key="1">
    <citation type="submission" date="2017-04" db="EMBL/GenBank/DDBJ databases">
        <authorList>
            <person name="Afonso C.L."/>
            <person name="Miller P.J."/>
            <person name="Scott M.A."/>
            <person name="Spackman E."/>
            <person name="Goraichik I."/>
            <person name="Dimitrov K.M."/>
            <person name="Suarez D.L."/>
            <person name="Swayne D.E."/>
        </authorList>
    </citation>
    <scope>NUCLEOTIDE SEQUENCE [LARGE SCALE GENOMIC DNA]</scope>
    <source>
        <strain evidence="2 3">VK13</strain>
    </source>
</reference>
<dbReference type="PIRSF" id="PIRSF017082">
    <property type="entry name" value="YflP"/>
    <property type="match status" value="1"/>
</dbReference>
<dbReference type="PANTHER" id="PTHR42928:SF5">
    <property type="entry name" value="BLR1237 PROTEIN"/>
    <property type="match status" value="1"/>
</dbReference>
<organism evidence="2 3">
    <name type="scientific">Polynucleobacter kasalickyi</name>
    <dbReference type="NCBI Taxonomy" id="1938817"/>
    <lineage>
        <taxon>Bacteria</taxon>
        <taxon>Pseudomonadati</taxon>
        <taxon>Pseudomonadota</taxon>
        <taxon>Betaproteobacteria</taxon>
        <taxon>Burkholderiales</taxon>
        <taxon>Burkholderiaceae</taxon>
        <taxon>Polynucleobacter</taxon>
    </lineage>
</organism>
<evidence type="ECO:0000313" key="3">
    <source>
        <dbReference type="Proteomes" id="UP000192708"/>
    </source>
</evidence>
<dbReference type="Pfam" id="PF03401">
    <property type="entry name" value="TctC"/>
    <property type="match status" value="1"/>
</dbReference>
<gene>
    <name evidence="2" type="ORF">SAMN06296008_104170</name>
</gene>
<dbReference type="AlphaFoldDB" id="A0A1W1Z7A4"/>
<dbReference type="OrthoDB" id="8678477at2"/>
<dbReference type="SUPFAM" id="SSF53850">
    <property type="entry name" value="Periplasmic binding protein-like II"/>
    <property type="match status" value="1"/>
</dbReference>
<dbReference type="CDD" id="cd13578">
    <property type="entry name" value="PBP2_Bug27"/>
    <property type="match status" value="1"/>
</dbReference>
<dbReference type="Gene3D" id="3.40.190.150">
    <property type="entry name" value="Bordetella uptake gene, domain 1"/>
    <property type="match status" value="1"/>
</dbReference>
<dbReference type="RefSeq" id="WP_084283131.1">
    <property type="nucleotide sequence ID" value="NZ_FWXJ01000004.1"/>
</dbReference>
<evidence type="ECO:0000256" key="1">
    <source>
        <dbReference type="ARBA" id="ARBA00006987"/>
    </source>
</evidence>
<dbReference type="EMBL" id="FWXJ01000004">
    <property type="protein sequence ID" value="SMC44293.1"/>
    <property type="molecule type" value="Genomic_DNA"/>
</dbReference>
<name>A0A1W1Z7A4_9BURK</name>
<accession>A0A1W1Z7A4</accession>
<protein>
    <submittedName>
        <fullName evidence="2">Tripartite-type tricarboxylate transporter, receptor component TctC</fullName>
    </submittedName>
</protein>
<dbReference type="InterPro" id="IPR042100">
    <property type="entry name" value="Bug_dom1"/>
</dbReference>
<dbReference type="Proteomes" id="UP000192708">
    <property type="component" value="Unassembled WGS sequence"/>
</dbReference>
<keyword evidence="2" id="KW-0675">Receptor</keyword>
<sequence>MKLLTYLSIFSFSFVSVGMLKAQEYPSKPIHIVVPFAPGGGADVLMRPLSKKLNEILGQPIILDNKPGANGNIGAQFTSKSNPDGYTLLVGNSSIPISVSLYKNLGYDPLKDLTMISLITMAPSTLVTNPAFPVKTVSDLIKIAKEQPGKLNYGSAGTGSTPHLGMEMLGLATGTKFTHIPYKGSGPAVTALLGGEVDVLITNTSTILSQVQGKRLNPIAVTSLVRSPIMPNIPTIAETVPNFEVKTWYGLFGPANLPKEVINKLNAAIAEAIKTPEVKEQLIRSGYEPETTTPDGFYQMMKEDIIAWGKVVKSSGVQAE</sequence>
<dbReference type="Gene3D" id="3.40.190.10">
    <property type="entry name" value="Periplasmic binding protein-like II"/>
    <property type="match status" value="1"/>
</dbReference>
<dbReference type="InterPro" id="IPR005064">
    <property type="entry name" value="BUG"/>
</dbReference>